<dbReference type="InterPro" id="IPR036396">
    <property type="entry name" value="Cyt_P450_sf"/>
</dbReference>
<dbReference type="Proteomes" id="UP000243140">
    <property type="component" value="Unassembled WGS sequence"/>
</dbReference>
<sequence>MATLTAGRLHEARRYFSAVWIIARRAIDDDVIGTHRIRRGPRWRPDPEAFGPNRFRPLDGDRPSCPAIPSNSRRR</sequence>
<organism evidence="2 3">
    <name type="scientific">Mycobacterium malmoense</name>
    <dbReference type="NCBI Taxonomy" id="1780"/>
    <lineage>
        <taxon>Bacteria</taxon>
        <taxon>Bacillati</taxon>
        <taxon>Actinomycetota</taxon>
        <taxon>Actinomycetes</taxon>
        <taxon>Mycobacteriales</taxon>
        <taxon>Mycobacteriaceae</taxon>
        <taxon>Mycobacterium</taxon>
    </lineage>
</organism>
<name>A0ABX3SQQ3_MYCMA</name>
<comment type="caution">
    <text evidence="2">The sequence shown here is derived from an EMBL/GenBank/DDBJ whole genome shotgun (WGS) entry which is preliminary data.</text>
</comment>
<dbReference type="EMBL" id="MVHV01000012">
    <property type="protein sequence ID" value="ORA81710.1"/>
    <property type="molecule type" value="Genomic_DNA"/>
</dbReference>
<dbReference type="RefSeq" id="WP_083010848.1">
    <property type="nucleotide sequence ID" value="NZ_CP060015.1"/>
</dbReference>
<dbReference type="SUPFAM" id="SSF48264">
    <property type="entry name" value="Cytochrome P450"/>
    <property type="match status" value="1"/>
</dbReference>
<proteinExistence type="predicted"/>
<evidence type="ECO:0000313" key="3">
    <source>
        <dbReference type="Proteomes" id="UP000243140"/>
    </source>
</evidence>
<feature type="region of interest" description="Disordered" evidence="1">
    <location>
        <begin position="37"/>
        <end position="75"/>
    </location>
</feature>
<keyword evidence="3" id="KW-1185">Reference proteome</keyword>
<reference evidence="2 3" key="1">
    <citation type="submission" date="2017-02" db="EMBL/GenBank/DDBJ databases">
        <title>The new phylogeny of genus Mycobacterium.</title>
        <authorList>
            <person name="Tortoli E."/>
            <person name="Trovato A."/>
            <person name="Cirillo D.M."/>
        </authorList>
    </citation>
    <scope>NUCLEOTIDE SEQUENCE [LARGE SCALE GENOMIC DNA]</scope>
    <source>
        <strain evidence="2 3">IP1130001</strain>
    </source>
</reference>
<evidence type="ECO:0000256" key="1">
    <source>
        <dbReference type="SAM" id="MobiDB-lite"/>
    </source>
</evidence>
<protein>
    <submittedName>
        <fullName evidence="2">Uncharacterized protein</fullName>
    </submittedName>
</protein>
<dbReference type="Gene3D" id="1.10.630.10">
    <property type="entry name" value="Cytochrome P450"/>
    <property type="match status" value="1"/>
</dbReference>
<evidence type="ECO:0000313" key="2">
    <source>
        <dbReference type="EMBL" id="ORA81710.1"/>
    </source>
</evidence>
<accession>A0ABX3SQQ3</accession>
<gene>
    <name evidence="2" type="ORF">BST29_13420</name>
</gene>